<reference evidence="6 7" key="1">
    <citation type="submission" date="2016-11" db="EMBL/GenBank/DDBJ databases">
        <authorList>
            <person name="Jaros S."/>
            <person name="Januszkiewicz K."/>
            <person name="Wedrychowicz H."/>
        </authorList>
    </citation>
    <scope>NUCLEOTIDE SEQUENCE [LARGE SCALE GENOMIC DNA]</scope>
    <source>
        <strain evidence="6 7">DSM 15480</strain>
    </source>
</reference>
<dbReference type="CDD" id="cd13603">
    <property type="entry name" value="PBP2_TRAP_Siap_TeaA_like"/>
    <property type="match status" value="1"/>
</dbReference>
<keyword evidence="3" id="KW-0813">Transport</keyword>
<dbReference type="InterPro" id="IPR004682">
    <property type="entry name" value="TRAP_DctP"/>
</dbReference>
<dbReference type="PANTHER" id="PTHR33376:SF4">
    <property type="entry name" value="SIALIC ACID-BINDING PERIPLASMIC PROTEIN SIAP"/>
    <property type="match status" value="1"/>
</dbReference>
<dbReference type="STRING" id="1121950.SAMN02745243_01380"/>
<feature type="signal peptide" evidence="5">
    <location>
        <begin position="1"/>
        <end position="32"/>
    </location>
</feature>
<dbReference type="EMBL" id="FQZY01000017">
    <property type="protein sequence ID" value="SHJ79157.1"/>
    <property type="molecule type" value="Genomic_DNA"/>
</dbReference>
<evidence type="ECO:0000256" key="4">
    <source>
        <dbReference type="ARBA" id="ARBA00022729"/>
    </source>
</evidence>
<accession>A0A1M6M6X4</accession>
<evidence type="ECO:0000256" key="1">
    <source>
        <dbReference type="ARBA" id="ARBA00004196"/>
    </source>
</evidence>
<dbReference type="PIRSF" id="PIRSF006470">
    <property type="entry name" value="DctB"/>
    <property type="match status" value="1"/>
</dbReference>
<evidence type="ECO:0000256" key="2">
    <source>
        <dbReference type="ARBA" id="ARBA00009023"/>
    </source>
</evidence>
<evidence type="ECO:0000313" key="6">
    <source>
        <dbReference type="EMBL" id="SHJ79157.1"/>
    </source>
</evidence>
<feature type="chain" id="PRO_5038858545" evidence="5">
    <location>
        <begin position="33"/>
        <end position="340"/>
    </location>
</feature>
<dbReference type="InterPro" id="IPR018389">
    <property type="entry name" value="DctP_fam"/>
</dbReference>
<dbReference type="Proteomes" id="UP000184301">
    <property type="component" value="Unassembled WGS sequence"/>
</dbReference>
<keyword evidence="7" id="KW-1185">Reference proteome</keyword>
<comment type="similarity">
    <text evidence="2">Belongs to the bacterial solute-binding protein 7 family.</text>
</comment>
<dbReference type="GO" id="GO:0055085">
    <property type="term" value="P:transmembrane transport"/>
    <property type="evidence" value="ECO:0007669"/>
    <property type="project" value="InterPro"/>
</dbReference>
<comment type="subcellular location">
    <subcellularLocation>
        <location evidence="1">Cell envelope</location>
    </subcellularLocation>
</comment>
<evidence type="ECO:0000313" key="7">
    <source>
        <dbReference type="Proteomes" id="UP000184301"/>
    </source>
</evidence>
<dbReference type="Gene3D" id="3.40.190.170">
    <property type="entry name" value="Bacterial extracellular solute-binding protein, family 7"/>
    <property type="match status" value="1"/>
</dbReference>
<organism evidence="6 7">
    <name type="scientific">Hespellia stercorisuis DSM 15480</name>
    <dbReference type="NCBI Taxonomy" id="1121950"/>
    <lineage>
        <taxon>Bacteria</taxon>
        <taxon>Bacillati</taxon>
        <taxon>Bacillota</taxon>
        <taxon>Clostridia</taxon>
        <taxon>Lachnospirales</taxon>
        <taxon>Lachnospiraceae</taxon>
        <taxon>Hespellia</taxon>
    </lineage>
</organism>
<keyword evidence="4 5" id="KW-0732">Signal</keyword>
<dbReference type="GO" id="GO:0030288">
    <property type="term" value="C:outer membrane-bounded periplasmic space"/>
    <property type="evidence" value="ECO:0007669"/>
    <property type="project" value="InterPro"/>
</dbReference>
<dbReference type="PANTHER" id="PTHR33376">
    <property type="match status" value="1"/>
</dbReference>
<keyword evidence="6" id="KW-0675">Receptor</keyword>
<protein>
    <submittedName>
        <fullName evidence="6">Tripartite ATP-independent transporter solute receptor, DctP family</fullName>
    </submittedName>
</protein>
<dbReference type="NCBIfam" id="NF037995">
    <property type="entry name" value="TRAP_S1"/>
    <property type="match status" value="1"/>
</dbReference>
<evidence type="ECO:0000256" key="3">
    <source>
        <dbReference type="ARBA" id="ARBA00022448"/>
    </source>
</evidence>
<dbReference type="NCBIfam" id="TIGR00787">
    <property type="entry name" value="dctP"/>
    <property type="match status" value="1"/>
</dbReference>
<dbReference type="RefSeq" id="WP_200803553.1">
    <property type="nucleotide sequence ID" value="NZ_FQZY01000017.1"/>
</dbReference>
<dbReference type="AlphaFoldDB" id="A0A1M6M6X4"/>
<dbReference type="Pfam" id="PF03480">
    <property type="entry name" value="DctP"/>
    <property type="match status" value="1"/>
</dbReference>
<dbReference type="InterPro" id="IPR038404">
    <property type="entry name" value="TRAP_DctP_sf"/>
</dbReference>
<name>A0A1M6M6X4_9FIRM</name>
<proteinExistence type="inferred from homology"/>
<gene>
    <name evidence="6" type="ORF">SAMN02745243_01380</name>
</gene>
<sequence length="340" mass="38953">MRKRRNRKWNQRIWAALLAGTMLLALTGCVQKETETKEKTYVWQLGTSSPEDTVTQVFAEKFAEETDRLSDGKMQIEIYPNSTIGNDSELLDCCKEGDIPFVVQNTAPQVSYMSKTAVFDTPCVFDTIEQARDAVDDELFYEQIETVYEDGGYHLLGIADQGFRVMTANKKIEQISDFKGLKIRTMENANHLAFWQTLGANPTPMAFSEVYIGLQQKTIDAEENPVEVIVSGKLYEQQKYVIETNHLPHYITLIMNDNLFKDITQEQQKILEEATETAVQYAREQADERVTDRLGSIEESGTEIVTLPDDLKDDMREESSDLYEEIRNQVGQKLFDLYTE</sequence>
<evidence type="ECO:0000256" key="5">
    <source>
        <dbReference type="SAM" id="SignalP"/>
    </source>
</evidence>
<dbReference type="PROSITE" id="PS51257">
    <property type="entry name" value="PROKAR_LIPOPROTEIN"/>
    <property type="match status" value="1"/>
</dbReference>